<dbReference type="PANTHER" id="PTHR11462:SF35">
    <property type="entry name" value="TRANSCRIPTION FACTOR JRA"/>
    <property type="match status" value="1"/>
</dbReference>
<dbReference type="Gene3D" id="1.20.5.170">
    <property type="match status" value="1"/>
</dbReference>
<evidence type="ECO:0000256" key="2">
    <source>
        <dbReference type="ARBA" id="ARBA00023125"/>
    </source>
</evidence>
<dbReference type="OrthoDB" id="4928215at2759"/>
<feature type="region of interest" description="Disordered" evidence="5">
    <location>
        <begin position="81"/>
        <end position="199"/>
    </location>
</feature>
<protein>
    <recommendedName>
        <fullName evidence="6">BZIP domain-containing protein</fullName>
    </recommendedName>
</protein>
<organism evidence="7 8">
    <name type="scientific">Purpureocillium takamizusanense</name>
    <dbReference type="NCBI Taxonomy" id="2060973"/>
    <lineage>
        <taxon>Eukaryota</taxon>
        <taxon>Fungi</taxon>
        <taxon>Dikarya</taxon>
        <taxon>Ascomycota</taxon>
        <taxon>Pezizomycotina</taxon>
        <taxon>Sordariomycetes</taxon>
        <taxon>Hypocreomycetidae</taxon>
        <taxon>Hypocreales</taxon>
        <taxon>Ophiocordycipitaceae</taxon>
        <taxon>Purpureocillium</taxon>
    </lineage>
</organism>
<dbReference type="Proteomes" id="UP000829364">
    <property type="component" value="Chromosome 2"/>
</dbReference>
<dbReference type="GO" id="GO:0005667">
    <property type="term" value="C:transcription regulator complex"/>
    <property type="evidence" value="ECO:0007669"/>
    <property type="project" value="TreeGrafter"/>
</dbReference>
<dbReference type="InterPro" id="IPR050946">
    <property type="entry name" value="AP-1_TF_bZIP"/>
</dbReference>
<keyword evidence="4" id="KW-0175">Coiled coil</keyword>
<keyword evidence="3" id="KW-0804">Transcription</keyword>
<evidence type="ECO:0000256" key="1">
    <source>
        <dbReference type="ARBA" id="ARBA00023015"/>
    </source>
</evidence>
<dbReference type="GO" id="GO:0001080">
    <property type="term" value="P:nitrogen catabolite activation of transcription from RNA polymerase II promoter"/>
    <property type="evidence" value="ECO:0007669"/>
    <property type="project" value="TreeGrafter"/>
</dbReference>
<dbReference type="GeneID" id="72063887"/>
<dbReference type="SUPFAM" id="SSF57959">
    <property type="entry name" value="Leucine zipper domain"/>
    <property type="match status" value="1"/>
</dbReference>
<feature type="compositionally biased region" description="Polar residues" evidence="5">
    <location>
        <begin position="157"/>
        <end position="167"/>
    </location>
</feature>
<dbReference type="RefSeq" id="XP_047838870.1">
    <property type="nucleotide sequence ID" value="XM_047982900.1"/>
</dbReference>
<gene>
    <name evidence="7" type="ORF">JDV02_001926</name>
</gene>
<name>A0A9Q8QAB2_9HYPO</name>
<dbReference type="KEGG" id="ptkz:JDV02_001926"/>
<evidence type="ECO:0000256" key="5">
    <source>
        <dbReference type="SAM" id="MobiDB-lite"/>
    </source>
</evidence>
<reference evidence="7" key="1">
    <citation type="submission" date="2021-11" db="EMBL/GenBank/DDBJ databases">
        <title>Purpureocillium_takamizusanense_genome.</title>
        <authorList>
            <person name="Nguyen N.-H."/>
        </authorList>
    </citation>
    <scope>NUCLEOTIDE SEQUENCE</scope>
    <source>
        <strain evidence="7">PT3</strain>
    </source>
</reference>
<evidence type="ECO:0000256" key="3">
    <source>
        <dbReference type="ARBA" id="ARBA00023163"/>
    </source>
</evidence>
<evidence type="ECO:0000259" key="6">
    <source>
        <dbReference type="PROSITE" id="PS50217"/>
    </source>
</evidence>
<keyword evidence="2" id="KW-0238">DNA-binding</keyword>
<dbReference type="PROSITE" id="PS50217">
    <property type="entry name" value="BZIP"/>
    <property type="match status" value="1"/>
</dbReference>
<dbReference type="AlphaFoldDB" id="A0A9Q8QAB2"/>
<sequence length="244" mass="26665">MAAMGLFGPVHSHGLEPSGRPSSAIYARGQQQPLADSPGDGDGHVQHHHHHDLFAHDSHQHAFLGGASAGLQHHGISRLLHPLQDHHITRSNRTTTTTTTRANHHQPFFAQAPDAATLTVDSSSSSTSATPASSVHALSRTQSHHQQQLQQQPQSGLAATSPSSTGSNKRKQSDSPPVDEDAQTVLKRQRNTMAARKYRQKRLDRISDLEHALGEVTGERDELKLQLARREAEVEALREMLARK</sequence>
<feature type="coiled-coil region" evidence="4">
    <location>
        <begin position="206"/>
        <end position="240"/>
    </location>
</feature>
<dbReference type="CDD" id="cd12193">
    <property type="entry name" value="bZIP_GCN4"/>
    <property type="match status" value="1"/>
</dbReference>
<dbReference type="Pfam" id="PF07716">
    <property type="entry name" value="bZIP_2"/>
    <property type="match status" value="1"/>
</dbReference>
<dbReference type="GO" id="GO:1903833">
    <property type="term" value="P:positive regulation of cellular response to amino acid starvation"/>
    <property type="evidence" value="ECO:0007669"/>
    <property type="project" value="TreeGrafter"/>
</dbReference>
<keyword evidence="1" id="KW-0805">Transcription regulation</keyword>
<feature type="compositionally biased region" description="Low complexity" evidence="5">
    <location>
        <begin position="144"/>
        <end position="155"/>
    </location>
</feature>
<dbReference type="EMBL" id="CP086355">
    <property type="protein sequence ID" value="UNI15389.1"/>
    <property type="molecule type" value="Genomic_DNA"/>
</dbReference>
<proteinExistence type="predicted"/>
<dbReference type="GO" id="GO:0000981">
    <property type="term" value="F:DNA-binding transcription factor activity, RNA polymerase II-specific"/>
    <property type="evidence" value="ECO:0007669"/>
    <property type="project" value="TreeGrafter"/>
</dbReference>
<evidence type="ECO:0000313" key="7">
    <source>
        <dbReference type="EMBL" id="UNI15389.1"/>
    </source>
</evidence>
<accession>A0A9Q8QAB2</accession>
<dbReference type="InterPro" id="IPR004827">
    <property type="entry name" value="bZIP"/>
</dbReference>
<feature type="compositionally biased region" description="Low complexity" evidence="5">
    <location>
        <begin position="115"/>
        <end position="134"/>
    </location>
</feature>
<feature type="domain" description="BZIP" evidence="6">
    <location>
        <begin position="181"/>
        <end position="244"/>
    </location>
</feature>
<dbReference type="InterPro" id="IPR046347">
    <property type="entry name" value="bZIP_sf"/>
</dbReference>
<dbReference type="GO" id="GO:0000978">
    <property type="term" value="F:RNA polymerase II cis-regulatory region sequence-specific DNA binding"/>
    <property type="evidence" value="ECO:0007669"/>
    <property type="project" value="TreeGrafter"/>
</dbReference>
<dbReference type="PANTHER" id="PTHR11462">
    <property type="entry name" value="JUN TRANSCRIPTION FACTOR-RELATED"/>
    <property type="match status" value="1"/>
</dbReference>
<evidence type="ECO:0000256" key="4">
    <source>
        <dbReference type="SAM" id="Coils"/>
    </source>
</evidence>
<evidence type="ECO:0000313" key="8">
    <source>
        <dbReference type="Proteomes" id="UP000829364"/>
    </source>
</evidence>
<keyword evidence="8" id="KW-1185">Reference proteome</keyword>
<dbReference type="SMART" id="SM00338">
    <property type="entry name" value="BRLZ"/>
    <property type="match status" value="1"/>
</dbReference>
<dbReference type="PROSITE" id="PS00036">
    <property type="entry name" value="BZIP_BASIC"/>
    <property type="match status" value="1"/>
</dbReference>
<feature type="region of interest" description="Disordered" evidence="5">
    <location>
        <begin position="1"/>
        <end position="48"/>
    </location>
</feature>